<dbReference type="EMBL" id="CP000133">
    <property type="protein sequence ID" value="ABC91701.1"/>
    <property type="molecule type" value="Genomic_DNA"/>
</dbReference>
<protein>
    <submittedName>
        <fullName evidence="1">Uncharacterized protein</fullName>
    </submittedName>
</protein>
<organism evidence="1 2">
    <name type="scientific">Rhizobium etli (strain ATCC 51251 / DSM 11541 / JCM 21823 / NBRC 15573 / CFN 42)</name>
    <dbReference type="NCBI Taxonomy" id="347834"/>
    <lineage>
        <taxon>Bacteria</taxon>
        <taxon>Pseudomonadati</taxon>
        <taxon>Pseudomonadota</taxon>
        <taxon>Alphaproteobacteria</taxon>
        <taxon>Hyphomicrobiales</taxon>
        <taxon>Rhizobiaceae</taxon>
        <taxon>Rhizobium/Agrobacterium group</taxon>
        <taxon>Rhizobium</taxon>
    </lineage>
</organism>
<dbReference type="Proteomes" id="UP000001936">
    <property type="component" value="Chromosome"/>
</dbReference>
<evidence type="ECO:0000313" key="2">
    <source>
        <dbReference type="Proteomes" id="UP000001936"/>
    </source>
</evidence>
<reference evidence="1 2" key="1">
    <citation type="journal article" date="2006" name="Proc. Natl. Acad. Sci. U.S.A.">
        <title>The partitioned Rhizobium etli genome: genetic and metabolic redundancy in seven interacting replicons.</title>
        <authorList>
            <person name="Gonzalez V."/>
            <person name="Santamaria R.I."/>
            <person name="Bustos P."/>
            <person name="Hernandez-Gonzalez I."/>
            <person name="Medrano-Soto A."/>
            <person name="Moreno-Hagelsieb G."/>
            <person name="Janga S.C."/>
            <person name="Ramirez M.A."/>
            <person name="Jimenez-Jacinto V."/>
            <person name="Collado-Vides J."/>
            <person name="Davila G."/>
        </authorList>
    </citation>
    <scope>NUCLEOTIDE SEQUENCE [LARGE SCALE GENOMIC DNA]</scope>
    <source>
        <strain evidence="2">ATCC 51251 / DSM 11541 / JCM 21823 / NBRC 15573 / CFN 42</strain>
    </source>
</reference>
<accession>Q2K635</accession>
<keyword evidence="2" id="KW-1185">Reference proteome</keyword>
<dbReference type="AlphaFoldDB" id="Q2K635"/>
<proteinExistence type="predicted"/>
<gene>
    <name evidence="1" type="ordered locus">RHE_CH02934</name>
</gene>
<dbReference type="KEGG" id="ret:RHE_CH02934"/>
<dbReference type="HOGENOM" id="CLU_2791051_0_0_5"/>
<evidence type="ECO:0000313" key="1">
    <source>
        <dbReference type="EMBL" id="ABC91701.1"/>
    </source>
</evidence>
<name>Q2K635_RHIEC</name>
<sequence>MNRGLALFAGFANALGNRTETGDETGQEIAVEKFLYAHGSSLILFFVSRRHIFCAGCHNNGQFCMTVM</sequence>